<protein>
    <submittedName>
        <fullName evidence="2">Uncharacterized protein</fullName>
    </submittedName>
</protein>
<evidence type="ECO:0000256" key="1">
    <source>
        <dbReference type="SAM" id="SignalP"/>
    </source>
</evidence>
<name>A0A8I1SXA5_THIA3</name>
<proteinExistence type="predicted"/>
<dbReference type="Proteomes" id="UP000664800">
    <property type="component" value="Unassembled WGS sequence"/>
</dbReference>
<dbReference type="AlphaFoldDB" id="A0A8I1SXA5"/>
<dbReference type="RefSeq" id="WP_276732313.1">
    <property type="nucleotide sequence ID" value="NZ_JAFKMR010000032.1"/>
</dbReference>
<keyword evidence="1" id="KW-0732">Signal</keyword>
<accession>A0A8I1SXA5</accession>
<reference evidence="2" key="1">
    <citation type="submission" date="2021-02" db="EMBL/GenBank/DDBJ databases">
        <title>Thiocyanate and organic carbon inputs drive convergent selection for specific autotrophic Afipia and Thiobacillus strains within complex microbiomes.</title>
        <authorList>
            <person name="Huddy R.J."/>
            <person name="Sachdeva R."/>
            <person name="Kadzinga F."/>
            <person name="Kantor R.S."/>
            <person name="Harrison S.T.L."/>
            <person name="Banfield J.F."/>
        </authorList>
    </citation>
    <scope>NUCLEOTIDE SEQUENCE</scope>
    <source>
        <strain evidence="2">SCN18_13_7_16_R3_B_64_19</strain>
    </source>
</reference>
<feature type="chain" id="PRO_5034999335" evidence="1">
    <location>
        <begin position="26"/>
        <end position="254"/>
    </location>
</feature>
<organism evidence="2 3">
    <name type="scientific">Thiomonas arsenitoxydans (strain DSM 22701 / CIP 110005 / 3As)</name>
    <dbReference type="NCBI Taxonomy" id="426114"/>
    <lineage>
        <taxon>Bacteria</taxon>
        <taxon>Pseudomonadati</taxon>
        <taxon>Pseudomonadota</taxon>
        <taxon>Betaproteobacteria</taxon>
        <taxon>Burkholderiales</taxon>
        <taxon>Thiomonas</taxon>
    </lineage>
</organism>
<feature type="signal peptide" evidence="1">
    <location>
        <begin position="1"/>
        <end position="25"/>
    </location>
</feature>
<gene>
    <name evidence="2" type="ORF">J0I24_14580</name>
</gene>
<sequence length="254" mass="26948">MKIQMNQIAFALALISVVASATASADMSIEQSRTFNSGGGSTTMKTGVAPSNFDPNLIAYRLTMVNGDYMGKLWAMTPEQPTAASWRAASTAVANGNVLAGNRRVGGSFLPTITGWVAWGIQSGFIDPDYYSQALGGCLTRESGMSGGLDGLVYRMQSCQVEAYIQSYAINPNGYAGGNLMGLVPLCEVQQQNDCNITGGAFNPMARLRAELAASAAKQKEEANNAKWSVMAKHSAAYQRYMTLKDGKTPGAPQ</sequence>
<evidence type="ECO:0000313" key="3">
    <source>
        <dbReference type="Proteomes" id="UP000664800"/>
    </source>
</evidence>
<evidence type="ECO:0000313" key="2">
    <source>
        <dbReference type="EMBL" id="MBN8745508.1"/>
    </source>
</evidence>
<comment type="caution">
    <text evidence="2">The sequence shown here is derived from an EMBL/GenBank/DDBJ whole genome shotgun (WGS) entry which is preliminary data.</text>
</comment>
<dbReference type="EMBL" id="JAFKMR010000032">
    <property type="protein sequence ID" value="MBN8745508.1"/>
    <property type="molecule type" value="Genomic_DNA"/>
</dbReference>